<reference evidence="4" key="1">
    <citation type="submission" date="2022-11" db="EMBL/GenBank/DDBJ databases">
        <authorList>
            <person name="Petersen C."/>
        </authorList>
    </citation>
    <scope>NUCLEOTIDE SEQUENCE</scope>
    <source>
        <strain evidence="4">IBT 34128</strain>
    </source>
</reference>
<dbReference type="OrthoDB" id="1908178at2759"/>
<sequence>MSDPNRSSSSPSLRNLPKQAWDELVFSRTQSMSSSNPSPSNASIRRLSRRPRPSVASIADAFVGSLVLASFCHEHSPHARGLSTISLGASENRLRRVRDKSVADRRELPPGRRLEYLGSMVHLSPSQRLVGEGFARPENTSMDEKNNFFGFWGNTAAGTDGDSTFDPTENAKHSSIPGSLHAIELGKRKFTELSRKGNSSSSKLLRSPWISPDDEAYISTSRLYQRTLGDNYDWTEAVKAVVPHEKVVKVPSTSRDAVESPSVAKLVETLWGPYEPSTQYLFRLYRDISSPGVAQLSKRSRGAMLRRFANPQNRRWVDARRYLALVEDMVTAGLPISRSLWASAIHLSGRASGPVLKRDLIRSIGLWQQMEHVAKVQADDVVFNILFDISIKAGQFTVADRLQEEMRRRGISFSRCGKVSKIYYHGLRKDVEGIRETFDDFVRSGELVDTVVLNCLNAAFLRAGDAQTAEQLYARMLEAQANAPHPSSNDPDSPIRPNLTSEFTAYRTRTRELGRLLKKSAALKERLPEYHRALQDSLPMAPDTRTFHVFLRHYAYQSGQLDSFMAVLRDMERTFSVPPRGIIYLFLFEGFALHGRRKKSWSAERLRLTWHAYLRALHDSRARLDGLYLHAPEMVWENPLAASVATDADTELPVTDAPDGLYMPLPSADTKTNPDFEGNSGNSPRTAMDSTTTHGFHHEQNHDIEENEYDQREEGEELDLDEIFNPESTPAHQAEPELDHLERRVENGVFIGRRMIVVILRAFGACCGPKEVLEVWLQLERLWHPHRRKAVDVLAVKEELDNQMSRNPPRM</sequence>
<dbReference type="AlphaFoldDB" id="A0A9W9KHA3"/>
<feature type="compositionally biased region" description="Low complexity" evidence="3">
    <location>
        <begin position="31"/>
        <end position="45"/>
    </location>
</feature>
<evidence type="ECO:0000313" key="4">
    <source>
        <dbReference type="EMBL" id="KAJ5105448.1"/>
    </source>
</evidence>
<dbReference type="Proteomes" id="UP001141434">
    <property type="component" value="Unassembled WGS sequence"/>
</dbReference>
<dbReference type="RefSeq" id="XP_056514444.1">
    <property type="nucleotide sequence ID" value="XM_056653377.1"/>
</dbReference>
<proteinExistence type="predicted"/>
<feature type="repeat" description="PPR" evidence="2">
    <location>
        <begin position="379"/>
        <end position="413"/>
    </location>
</feature>
<dbReference type="InterPro" id="IPR011990">
    <property type="entry name" value="TPR-like_helical_dom_sf"/>
</dbReference>
<reference evidence="4" key="2">
    <citation type="journal article" date="2023" name="IMA Fungus">
        <title>Comparative genomic study of the Penicillium genus elucidates a diverse pangenome and 15 lateral gene transfer events.</title>
        <authorList>
            <person name="Petersen C."/>
            <person name="Sorensen T."/>
            <person name="Nielsen M.R."/>
            <person name="Sondergaard T.E."/>
            <person name="Sorensen J.L."/>
            <person name="Fitzpatrick D.A."/>
            <person name="Frisvad J.C."/>
            <person name="Nielsen K.L."/>
        </authorList>
    </citation>
    <scope>NUCLEOTIDE SEQUENCE</scope>
    <source>
        <strain evidence="4">IBT 34128</strain>
    </source>
</reference>
<keyword evidence="5" id="KW-1185">Reference proteome</keyword>
<accession>A0A9W9KHA3</accession>
<organism evidence="4 5">
    <name type="scientific">Penicillium alfredii</name>
    <dbReference type="NCBI Taxonomy" id="1506179"/>
    <lineage>
        <taxon>Eukaryota</taxon>
        <taxon>Fungi</taxon>
        <taxon>Dikarya</taxon>
        <taxon>Ascomycota</taxon>
        <taxon>Pezizomycotina</taxon>
        <taxon>Eurotiomycetes</taxon>
        <taxon>Eurotiomycetidae</taxon>
        <taxon>Eurotiales</taxon>
        <taxon>Aspergillaceae</taxon>
        <taxon>Penicillium</taxon>
    </lineage>
</organism>
<evidence type="ECO:0000256" key="2">
    <source>
        <dbReference type="PROSITE-ProRule" id="PRU00708"/>
    </source>
</evidence>
<evidence type="ECO:0000256" key="1">
    <source>
        <dbReference type="ARBA" id="ARBA00022737"/>
    </source>
</evidence>
<feature type="region of interest" description="Disordered" evidence="3">
    <location>
        <begin position="25"/>
        <end position="50"/>
    </location>
</feature>
<comment type="caution">
    <text evidence="4">The sequence shown here is derived from an EMBL/GenBank/DDBJ whole genome shotgun (WGS) entry which is preliminary data.</text>
</comment>
<dbReference type="InterPro" id="IPR002885">
    <property type="entry name" value="PPR_rpt"/>
</dbReference>
<protein>
    <recommendedName>
        <fullName evidence="6">Pentatricopeptide repeat protein</fullName>
    </recommendedName>
</protein>
<dbReference type="PANTHER" id="PTHR47942">
    <property type="entry name" value="TETRATRICOPEPTIDE REPEAT (TPR)-LIKE SUPERFAMILY PROTEIN-RELATED"/>
    <property type="match status" value="1"/>
</dbReference>
<name>A0A9W9KHA3_9EURO</name>
<dbReference type="InterPro" id="IPR051222">
    <property type="entry name" value="PPR/CCM1_RNA-binding"/>
</dbReference>
<dbReference type="EMBL" id="JAPMSZ010000004">
    <property type="protein sequence ID" value="KAJ5105448.1"/>
    <property type="molecule type" value="Genomic_DNA"/>
</dbReference>
<gene>
    <name evidence="4" type="ORF">NUU61_002795</name>
</gene>
<evidence type="ECO:0008006" key="6">
    <source>
        <dbReference type="Google" id="ProtNLM"/>
    </source>
</evidence>
<keyword evidence="1" id="KW-0677">Repeat</keyword>
<dbReference type="GeneID" id="81392545"/>
<dbReference type="PROSITE" id="PS51375">
    <property type="entry name" value="PPR"/>
    <property type="match status" value="1"/>
</dbReference>
<evidence type="ECO:0000313" key="5">
    <source>
        <dbReference type="Proteomes" id="UP001141434"/>
    </source>
</evidence>
<evidence type="ECO:0000256" key="3">
    <source>
        <dbReference type="SAM" id="MobiDB-lite"/>
    </source>
</evidence>
<dbReference type="Gene3D" id="1.25.40.10">
    <property type="entry name" value="Tetratricopeptide repeat domain"/>
    <property type="match status" value="1"/>
</dbReference>